<gene>
    <name evidence="1" type="ORF">EFA69_17405</name>
</gene>
<evidence type="ECO:0000313" key="2">
    <source>
        <dbReference type="Proteomes" id="UP000271010"/>
    </source>
</evidence>
<dbReference type="Pfam" id="PF10008">
    <property type="entry name" value="DUF2251"/>
    <property type="match status" value="1"/>
</dbReference>
<organism evidence="1 2">
    <name type="scientific">Rufibacter immobilis</name>
    <dbReference type="NCBI Taxonomy" id="1348778"/>
    <lineage>
        <taxon>Bacteria</taxon>
        <taxon>Pseudomonadati</taxon>
        <taxon>Bacteroidota</taxon>
        <taxon>Cytophagia</taxon>
        <taxon>Cytophagales</taxon>
        <taxon>Hymenobacteraceae</taxon>
        <taxon>Rufibacter</taxon>
    </lineage>
</organism>
<dbReference type="PIRSF" id="PIRSF007050">
    <property type="entry name" value="UPC007050"/>
    <property type="match status" value="1"/>
</dbReference>
<dbReference type="EMBL" id="RJJE01000017">
    <property type="protein sequence ID" value="RNI28436.1"/>
    <property type="molecule type" value="Genomic_DNA"/>
</dbReference>
<name>A0A3M9MSE2_9BACT</name>
<dbReference type="AlphaFoldDB" id="A0A3M9MSE2"/>
<keyword evidence="2" id="KW-1185">Reference proteome</keyword>
<accession>A0A3M9MSE2</accession>
<dbReference type="Proteomes" id="UP000271010">
    <property type="component" value="Unassembled WGS sequence"/>
</dbReference>
<reference evidence="1 2" key="1">
    <citation type="submission" date="2018-11" db="EMBL/GenBank/DDBJ databases">
        <title>Rufibacter latericius sp. nov., isolated from water in Baiyang Lake.</title>
        <authorList>
            <person name="Yang Y."/>
        </authorList>
    </citation>
    <scope>NUCLEOTIDE SEQUENCE [LARGE SCALE GENOMIC DNA]</scope>
    <source>
        <strain evidence="1 2">MCC P1</strain>
    </source>
</reference>
<dbReference type="InterPro" id="IPR014449">
    <property type="entry name" value="UCP007050_HI0931"/>
</dbReference>
<dbReference type="RefSeq" id="WP_123134900.1">
    <property type="nucleotide sequence ID" value="NZ_RJJE01000017.1"/>
</dbReference>
<protein>
    <submittedName>
        <fullName evidence="1">DUF2251 domain-containing protein</fullName>
    </submittedName>
</protein>
<evidence type="ECO:0000313" key="1">
    <source>
        <dbReference type="EMBL" id="RNI28436.1"/>
    </source>
</evidence>
<dbReference type="OrthoDB" id="5679620at2"/>
<proteinExistence type="predicted"/>
<sequence length="133" mass="15402">MKMYIYEEEIFYPGKDTFIDSTADKENAVVFEDNEETGYFYAVERSDGLKILDALHIYNVKNIVDKDKPSTLKILWSEDESIALLSINDYYHALFDFKSKAGYCRTGFPENGSWAKVKERQLTDSLLESISKK</sequence>
<comment type="caution">
    <text evidence="1">The sequence shown here is derived from an EMBL/GenBank/DDBJ whole genome shotgun (WGS) entry which is preliminary data.</text>
</comment>